<dbReference type="PANTHER" id="PTHR14222">
    <property type="entry name" value="CONDENSIN"/>
    <property type="match status" value="1"/>
</dbReference>
<evidence type="ECO:0000259" key="12">
    <source>
        <dbReference type="Pfam" id="PF12717"/>
    </source>
</evidence>
<comment type="similarity">
    <text evidence="3 10">Belongs to the CND1 (condensin subunit 1) family.</text>
</comment>
<name>A0A9P6XGI4_RHIOR</name>
<keyword evidence="15" id="KW-1185">Reference proteome</keyword>
<keyword evidence="6 10" id="KW-0498">Mitosis</keyword>
<dbReference type="InterPro" id="IPR026971">
    <property type="entry name" value="CND1/NCAPD3"/>
</dbReference>
<reference evidence="14" key="1">
    <citation type="journal article" date="2020" name="Microb. Genom.">
        <title>Genetic diversity of clinical and environmental Mucorales isolates obtained from an investigation of mucormycosis cases among solid organ transplant recipients.</title>
        <authorList>
            <person name="Nguyen M.H."/>
            <person name="Kaul D."/>
            <person name="Muto C."/>
            <person name="Cheng S.J."/>
            <person name="Richter R.A."/>
            <person name="Bruno V.M."/>
            <person name="Liu G."/>
            <person name="Beyhan S."/>
            <person name="Sundermann A.J."/>
            <person name="Mounaud S."/>
            <person name="Pasculle A.W."/>
            <person name="Nierman W.C."/>
            <person name="Driscoll E."/>
            <person name="Cumbie R."/>
            <person name="Clancy C.J."/>
            <person name="Dupont C.L."/>
        </authorList>
    </citation>
    <scope>NUCLEOTIDE SEQUENCE</scope>
    <source>
        <strain evidence="14">GL11</strain>
    </source>
</reference>
<evidence type="ECO:0000256" key="9">
    <source>
        <dbReference type="ARBA" id="ARBA00023306"/>
    </source>
</evidence>
<evidence type="ECO:0000256" key="5">
    <source>
        <dbReference type="ARBA" id="ARBA00022618"/>
    </source>
</evidence>
<dbReference type="InterPro" id="IPR011989">
    <property type="entry name" value="ARM-like"/>
</dbReference>
<dbReference type="PANTHER" id="PTHR14222:SF2">
    <property type="entry name" value="CONDENSIN COMPLEX SUBUNIT 1"/>
    <property type="match status" value="1"/>
</dbReference>
<gene>
    <name evidence="14" type="ORF">G6F64_002493</name>
</gene>
<dbReference type="InterPro" id="IPR032682">
    <property type="entry name" value="Cnd1_C"/>
</dbReference>
<comment type="subcellular location">
    <subcellularLocation>
        <location evidence="2">Chromosome</location>
    </subcellularLocation>
    <subcellularLocation>
        <location evidence="1">Nucleus</location>
    </subcellularLocation>
</comment>
<dbReference type="GO" id="GO:0000779">
    <property type="term" value="C:condensed chromosome, centromeric region"/>
    <property type="evidence" value="ECO:0007669"/>
    <property type="project" value="TreeGrafter"/>
</dbReference>
<feature type="region of interest" description="Disordered" evidence="11">
    <location>
        <begin position="907"/>
        <end position="929"/>
    </location>
</feature>
<evidence type="ECO:0000256" key="2">
    <source>
        <dbReference type="ARBA" id="ARBA00004286"/>
    </source>
</evidence>
<dbReference type="SUPFAM" id="SSF48371">
    <property type="entry name" value="ARM repeat"/>
    <property type="match status" value="1"/>
</dbReference>
<dbReference type="GO" id="GO:0007076">
    <property type="term" value="P:mitotic chromosome condensation"/>
    <property type="evidence" value="ECO:0007669"/>
    <property type="project" value="InterPro"/>
</dbReference>
<feature type="region of interest" description="Disordered" evidence="11">
    <location>
        <begin position="470"/>
        <end position="532"/>
    </location>
</feature>
<dbReference type="GO" id="GO:0042393">
    <property type="term" value="F:histone binding"/>
    <property type="evidence" value="ECO:0007669"/>
    <property type="project" value="TreeGrafter"/>
</dbReference>
<keyword evidence="4" id="KW-0158">Chromosome</keyword>
<keyword evidence="9 10" id="KW-0131">Cell cycle</keyword>
<keyword evidence="7 10" id="KW-0226">DNA condensation</keyword>
<feature type="compositionally biased region" description="Basic residues" evidence="11">
    <location>
        <begin position="1264"/>
        <end position="1278"/>
    </location>
</feature>
<evidence type="ECO:0000313" key="14">
    <source>
        <dbReference type="EMBL" id="KAG1313105.1"/>
    </source>
</evidence>
<dbReference type="Pfam" id="PF12922">
    <property type="entry name" value="Cnd1_N"/>
    <property type="match status" value="1"/>
</dbReference>
<dbReference type="Gene3D" id="1.25.10.10">
    <property type="entry name" value="Leucine-rich Repeat Variant"/>
    <property type="match status" value="1"/>
</dbReference>
<dbReference type="PIRSF" id="PIRSF017127">
    <property type="entry name" value="Condensin_D2"/>
    <property type="match status" value="1"/>
</dbReference>
<feature type="compositionally biased region" description="Acidic residues" evidence="11">
    <location>
        <begin position="919"/>
        <end position="929"/>
    </location>
</feature>
<feature type="compositionally biased region" description="Acidic residues" evidence="11">
    <location>
        <begin position="498"/>
        <end position="521"/>
    </location>
</feature>
<evidence type="ECO:0000256" key="3">
    <source>
        <dbReference type="ARBA" id="ARBA00009606"/>
    </source>
</evidence>
<feature type="domain" description="Condensin complex subunit 1 C-terminal" evidence="12">
    <location>
        <begin position="1016"/>
        <end position="1179"/>
    </location>
</feature>
<sequence length="1359" mass="156741">MRDDFLLSDEVLKLQEKEGYYIPNEIDLRGKSDQDISRYLNEITDSVEVSSENISDLVVFDKIRSFLKYFTHIQPRWLTRLFDIVLSAFRIEIKSTSDDLENDQKETFSNHRHYLELYGYLIHWFLISAEENATISKTAKKSKSSDNDLRTFDWSNQKLKAFDTASWLLDLKLSKIWTMTPERITFITLFTKPAYQLFENPVNAKSTRVKERVFRILGLCVKYYDHAFVAQTTMMQNLQYWEHSAEPMAEFLIYLVEKLNYNQLADEILRDVSHREFKDAGAKEVKDSPNPKTFSIFLTKLVDLSPKTILKNISLLIHQLDSESYLMRSTMIDILGFMIEDLSKSIEDNSNQMEQINGFFDILEERMLDSISYCRQKVLQVYLRLFDLKAKFPKRRQAATVLAIRHLQDKSSTVRKYVIRLLCKLISTHPYSMYGGELDLDDWKKRLETLNSEIENVTTEEDILPFIIVQPTPKANGQEENTVKNDNEEDKNVRENDENRDEDEIMAEASNEEGNQDEEQKETEVEKPQSSKTVVSAEKLQQLILMKAFHEDAIAFIQQIHACIPIITQLLSSKSKAEVLESMNFLVIAYNYQVKIAQEGIRKMLHLIWTKDTSDEGKGIKMKLLSCYESLYLEFDRNCSRRTNVNRIAKNLIGLTYDTNLAELTSLEQLLKTVMQSSNSRISFEVIEKLWSVYGFTKGRIQKSQRRGAIIILGMLAQADTRIVSEKIDLMLKIGLGTLGKSDLILARYTCIALQRLQGVKGVEKGRGVQVGIRFPLQHSIFTRLKDVINSPTESNEWFSLAEQAINTVYLLCEHPETLCKELIYQKTIKVFGVKEMSPEFSDTATNTDSMILDYDMSQLQQNLPFPQNSIHQSSTELAQLLFMVGHVALKQIVHLEIVESAWKNKKSQKDGKGKEPREEEEVDELEQVGGTAEDDIGDAVIRIREREILYGNQSLLARYGPLLVEVCARNKLYNDRTLQVTATLALAKFMCVSSEFCEKHLQLLFTILEKSQDATIRSNIVIALGDMAVCFSTLIDDNISFLYNRLSDPDTLVKKNTVMVLTHLILNGMVKVKGQISEMAKCLEDADQRIADLAKLFFTELASKDNAIYNNLPDIISNLTMANSGLEEEGFRRIMKFLFGFDFVEKEKQAENIIDKLCQRFVAAEMERTWREIAYCLSLLPYKSEKSMKRLLEGWPAYQDKLHEDYVHKCFLDIIAKGRLQKSQRPDMKTMVDELDQKIEKVRGPKQEAKEAMDTAQGDSNNKKTKTSVKKETKKKTPAKEKDVSTTGVKRRRSRRVEYDEESDEDIEEYAENDDDDDENDEDDDEEEDDDDDEEEGDEEEEEDNEPAESMDMDEDGS</sequence>
<evidence type="ECO:0000256" key="4">
    <source>
        <dbReference type="ARBA" id="ARBA00022454"/>
    </source>
</evidence>
<evidence type="ECO:0000256" key="8">
    <source>
        <dbReference type="ARBA" id="ARBA00023242"/>
    </source>
</evidence>
<evidence type="ECO:0000256" key="6">
    <source>
        <dbReference type="ARBA" id="ARBA00022776"/>
    </source>
</evidence>
<evidence type="ECO:0000259" key="13">
    <source>
        <dbReference type="Pfam" id="PF12922"/>
    </source>
</evidence>
<dbReference type="InterPro" id="IPR016024">
    <property type="entry name" value="ARM-type_fold"/>
</dbReference>
<feature type="region of interest" description="Disordered" evidence="11">
    <location>
        <begin position="1240"/>
        <end position="1359"/>
    </location>
</feature>
<dbReference type="GO" id="GO:0051301">
    <property type="term" value="P:cell division"/>
    <property type="evidence" value="ECO:0007669"/>
    <property type="project" value="UniProtKB-KW"/>
</dbReference>
<accession>A0A9P6XGI4</accession>
<proteinExistence type="inferred from homology"/>
<evidence type="ECO:0000256" key="7">
    <source>
        <dbReference type="ARBA" id="ARBA00023067"/>
    </source>
</evidence>
<feature type="compositionally biased region" description="Basic and acidic residues" evidence="11">
    <location>
        <begin position="908"/>
        <end position="918"/>
    </location>
</feature>
<dbReference type="GO" id="GO:0010032">
    <property type="term" value="P:meiotic chromosome condensation"/>
    <property type="evidence" value="ECO:0007669"/>
    <property type="project" value="TreeGrafter"/>
</dbReference>
<evidence type="ECO:0000256" key="11">
    <source>
        <dbReference type="SAM" id="MobiDB-lite"/>
    </source>
</evidence>
<dbReference type="InterPro" id="IPR024324">
    <property type="entry name" value="Condensin_cplx_su1_N"/>
</dbReference>
<feature type="compositionally biased region" description="Acidic residues" evidence="11">
    <location>
        <begin position="1300"/>
        <end position="1359"/>
    </location>
</feature>
<dbReference type="Proteomes" id="UP000716291">
    <property type="component" value="Unassembled WGS sequence"/>
</dbReference>
<dbReference type="Pfam" id="PF12717">
    <property type="entry name" value="Cnd1"/>
    <property type="match status" value="1"/>
</dbReference>
<dbReference type="GO" id="GO:0000796">
    <property type="term" value="C:condensin complex"/>
    <property type="evidence" value="ECO:0007669"/>
    <property type="project" value="TreeGrafter"/>
</dbReference>
<dbReference type="EMBL" id="JAANQT010000218">
    <property type="protein sequence ID" value="KAG1313105.1"/>
    <property type="molecule type" value="Genomic_DNA"/>
</dbReference>
<keyword evidence="5 10" id="KW-0132">Cell division</keyword>
<organism evidence="14 15">
    <name type="scientific">Rhizopus oryzae</name>
    <name type="common">Mucormycosis agent</name>
    <name type="synonym">Rhizopus arrhizus var. delemar</name>
    <dbReference type="NCBI Taxonomy" id="64495"/>
    <lineage>
        <taxon>Eukaryota</taxon>
        <taxon>Fungi</taxon>
        <taxon>Fungi incertae sedis</taxon>
        <taxon>Mucoromycota</taxon>
        <taxon>Mucoromycotina</taxon>
        <taxon>Mucoromycetes</taxon>
        <taxon>Mucorales</taxon>
        <taxon>Mucorineae</taxon>
        <taxon>Rhizopodaceae</taxon>
        <taxon>Rhizopus</taxon>
    </lineage>
</organism>
<comment type="caution">
    <text evidence="14">The sequence shown here is derived from an EMBL/GenBank/DDBJ whole genome shotgun (WGS) entry which is preliminary data.</text>
</comment>
<dbReference type="GO" id="GO:0005634">
    <property type="term" value="C:nucleus"/>
    <property type="evidence" value="ECO:0007669"/>
    <property type="project" value="UniProtKB-SubCell"/>
</dbReference>
<protein>
    <recommendedName>
        <fullName evidence="10">Condensin complex subunit 1</fullName>
    </recommendedName>
</protein>
<evidence type="ECO:0000256" key="1">
    <source>
        <dbReference type="ARBA" id="ARBA00004123"/>
    </source>
</evidence>
<dbReference type="InterPro" id="IPR007673">
    <property type="entry name" value="Condensin_cplx_su1"/>
</dbReference>
<feature type="compositionally biased region" description="Basic and acidic residues" evidence="11">
    <location>
        <begin position="1240"/>
        <end position="1254"/>
    </location>
</feature>
<keyword evidence="8" id="KW-0539">Nucleus</keyword>
<comment type="function">
    <text evidence="10">Regulatory subunit of the condensin complex, a complex required for conversion of interphase chromatin into mitotic-like condense chromosomes. The condensin complex probably introduces positive supercoils into relaxed DNA in the presence of type I topoisomerases and converts nicked DNA into positive knotted forms in the presence of type II topoisomerases.</text>
</comment>
<feature type="compositionally biased region" description="Basic and acidic residues" evidence="11">
    <location>
        <begin position="481"/>
        <end position="497"/>
    </location>
</feature>
<evidence type="ECO:0000313" key="15">
    <source>
        <dbReference type="Proteomes" id="UP000716291"/>
    </source>
</evidence>
<feature type="domain" description="Condensin complex subunit 1 N-terminal" evidence="13">
    <location>
        <begin position="76"/>
        <end position="230"/>
    </location>
</feature>
<evidence type="ECO:0000256" key="10">
    <source>
        <dbReference type="PIRNR" id="PIRNR017127"/>
    </source>
</evidence>